<keyword evidence="2" id="KW-0969">Cilium</keyword>
<accession>A0AAJ5VXX4</accession>
<evidence type="ECO:0000256" key="1">
    <source>
        <dbReference type="SAM" id="MobiDB-lite"/>
    </source>
</evidence>
<evidence type="ECO:0000313" key="2">
    <source>
        <dbReference type="EMBL" id="WEK05538.1"/>
    </source>
</evidence>
<organism evidence="2 3">
    <name type="scientific">Candidatus Devosia phytovorans</name>
    <dbReference type="NCBI Taxonomy" id="3121372"/>
    <lineage>
        <taxon>Bacteria</taxon>
        <taxon>Pseudomonadati</taxon>
        <taxon>Pseudomonadota</taxon>
        <taxon>Alphaproteobacteria</taxon>
        <taxon>Hyphomicrobiales</taxon>
        <taxon>Devosiaceae</taxon>
        <taxon>Devosia</taxon>
    </lineage>
</organism>
<evidence type="ECO:0000313" key="3">
    <source>
        <dbReference type="Proteomes" id="UP001217476"/>
    </source>
</evidence>
<dbReference type="Proteomes" id="UP001217476">
    <property type="component" value="Chromosome"/>
</dbReference>
<dbReference type="AlphaFoldDB" id="A0AAJ5VXX4"/>
<gene>
    <name evidence="2" type="ORF">P0Y65_04580</name>
</gene>
<protein>
    <submittedName>
        <fullName evidence="2">Flagellar assembly protein FliX</fullName>
    </submittedName>
</protein>
<dbReference type="Pfam" id="PF10768">
    <property type="entry name" value="FliX"/>
    <property type="match status" value="1"/>
</dbReference>
<feature type="compositionally biased region" description="Low complexity" evidence="1">
    <location>
        <begin position="1"/>
        <end position="25"/>
    </location>
</feature>
<keyword evidence="2" id="KW-0282">Flagellum</keyword>
<dbReference type="InterPro" id="IPR019704">
    <property type="entry name" value="Flagellar_assmbl_FliX_class2"/>
</dbReference>
<keyword evidence="2" id="KW-0966">Cell projection</keyword>
<feature type="region of interest" description="Disordered" evidence="1">
    <location>
        <begin position="1"/>
        <end position="29"/>
    </location>
</feature>
<dbReference type="GO" id="GO:0044781">
    <property type="term" value="P:bacterial-type flagellum organization"/>
    <property type="evidence" value="ECO:0007669"/>
    <property type="project" value="InterPro"/>
</dbReference>
<reference evidence="2" key="1">
    <citation type="submission" date="2023-03" db="EMBL/GenBank/DDBJ databases">
        <title>Andean soil-derived lignocellulolytic bacterial consortium as a source of novel taxa and putative plastic-active enzymes.</title>
        <authorList>
            <person name="Diaz-Garcia L."/>
            <person name="Chuvochina M."/>
            <person name="Feuerriegel G."/>
            <person name="Bunk B."/>
            <person name="Sproer C."/>
            <person name="Streit W.R."/>
            <person name="Rodriguez L.M."/>
            <person name="Overmann J."/>
            <person name="Jimenez D.J."/>
        </authorList>
    </citation>
    <scope>NUCLEOTIDE SEQUENCE</scope>
    <source>
        <strain evidence="2">MAG 4196</strain>
    </source>
</reference>
<dbReference type="EMBL" id="CP119312">
    <property type="protein sequence ID" value="WEK05538.1"/>
    <property type="molecule type" value="Genomic_DNA"/>
</dbReference>
<proteinExistence type="predicted"/>
<name>A0AAJ5VXX4_9HYPH</name>
<sequence length="139" mass="14618">MRIDTTNRTSGTGRSSAAGRSGSGADFVPAGGAAPSRVATAMPMQAMTGIDSILALQAVDEPLTAKKKAVKRGVSLLDMLEDMRADLLIGQVSVSRLDGMATMLSQLRETSVPGLDSLLDDIELRVRVELAKFGRFPAI</sequence>